<evidence type="ECO:0000313" key="2">
    <source>
        <dbReference type="Proteomes" id="UP000315724"/>
    </source>
</evidence>
<evidence type="ECO:0000313" key="1">
    <source>
        <dbReference type="EMBL" id="QDT35028.1"/>
    </source>
</evidence>
<dbReference type="OrthoDB" id="7300871at2"/>
<dbReference type="RefSeq" id="WP_145203914.1">
    <property type="nucleotide sequence ID" value="NZ_CP036267.1"/>
</dbReference>
<protein>
    <recommendedName>
        <fullName evidence="3">Prolyl 4-hydroxylase alpha subunit Fe(2+) 2OG dioxygenase domain-containing protein</fullName>
    </recommendedName>
</protein>
<keyword evidence="2" id="KW-1185">Reference proteome</keyword>
<proteinExistence type="predicted"/>
<dbReference type="Proteomes" id="UP000315724">
    <property type="component" value="Chromosome"/>
</dbReference>
<dbReference type="EMBL" id="CP036267">
    <property type="protein sequence ID" value="QDT35028.1"/>
    <property type="molecule type" value="Genomic_DNA"/>
</dbReference>
<dbReference type="KEGG" id="tpol:Mal48_43020"/>
<sequence>MNSSTYNSVFDDCFHSILSAVESANVSNRPFPHFLFQNILPESVYFRLLETFPPIENYSELGKYAGTEGQTRYRCSLTQEGLQGMDSESQATWKAVRDALGHPTVKAAVFRQLSEGLTYRYSVPRDEVENVRAYPKTEIYHEKSGYSIKPHPDTRKKVVTMQIALPADDSQSHLGTEFYRLSPLGLLAKPVGFTKVMTTPFQPNSGYAFVVLNTKFKRSWHGRSELEENSGERNSLLHLYYGDVENSDHEVYEKFYAPTPQLKAAA</sequence>
<dbReference type="AlphaFoldDB" id="A0A517QTW4"/>
<accession>A0A517QTW4</accession>
<name>A0A517QTW4_9PLAN</name>
<evidence type="ECO:0008006" key="3">
    <source>
        <dbReference type="Google" id="ProtNLM"/>
    </source>
</evidence>
<gene>
    <name evidence="1" type="ORF">Mal48_43020</name>
</gene>
<organism evidence="1 2">
    <name type="scientific">Thalassoglobus polymorphus</name>
    <dbReference type="NCBI Taxonomy" id="2527994"/>
    <lineage>
        <taxon>Bacteria</taxon>
        <taxon>Pseudomonadati</taxon>
        <taxon>Planctomycetota</taxon>
        <taxon>Planctomycetia</taxon>
        <taxon>Planctomycetales</taxon>
        <taxon>Planctomycetaceae</taxon>
        <taxon>Thalassoglobus</taxon>
    </lineage>
</organism>
<reference evidence="1 2" key="1">
    <citation type="submission" date="2019-02" db="EMBL/GenBank/DDBJ databases">
        <title>Deep-cultivation of Planctomycetes and their phenomic and genomic characterization uncovers novel biology.</title>
        <authorList>
            <person name="Wiegand S."/>
            <person name="Jogler M."/>
            <person name="Boedeker C."/>
            <person name="Pinto D."/>
            <person name="Vollmers J."/>
            <person name="Rivas-Marin E."/>
            <person name="Kohn T."/>
            <person name="Peeters S.H."/>
            <person name="Heuer A."/>
            <person name="Rast P."/>
            <person name="Oberbeckmann S."/>
            <person name="Bunk B."/>
            <person name="Jeske O."/>
            <person name="Meyerdierks A."/>
            <person name="Storesund J.E."/>
            <person name="Kallscheuer N."/>
            <person name="Luecker S."/>
            <person name="Lage O.M."/>
            <person name="Pohl T."/>
            <person name="Merkel B.J."/>
            <person name="Hornburger P."/>
            <person name="Mueller R.-W."/>
            <person name="Bruemmer F."/>
            <person name="Labrenz M."/>
            <person name="Spormann A.M."/>
            <person name="Op den Camp H."/>
            <person name="Overmann J."/>
            <person name="Amann R."/>
            <person name="Jetten M.S.M."/>
            <person name="Mascher T."/>
            <person name="Medema M.H."/>
            <person name="Devos D.P."/>
            <person name="Kaster A.-K."/>
            <person name="Ovreas L."/>
            <person name="Rohde M."/>
            <person name="Galperin M.Y."/>
            <person name="Jogler C."/>
        </authorList>
    </citation>
    <scope>NUCLEOTIDE SEQUENCE [LARGE SCALE GENOMIC DNA]</scope>
    <source>
        <strain evidence="1 2">Mal48</strain>
    </source>
</reference>